<sequence>MVHCGACGKFLPSSGGAACSVCFLKSHKACLNIPEKATISKEWACLGCKKSSRKGDNTPVKSICDSPPGSNVSAESHGNASMDESRHREFTDFMREMREFRREMRELRESFIARLDSVEIRLDALEQQRQDAGADGADELRRTIEHLKQDLNDREQEALLSDLEIGQMVEEKGVSVMQSVVVLASRLGVSLEERDIVFAERVGPPSAEAGGRPRCITVRLTRRHLRDELLRAARVRRSLTGAAGGRIYLNERLTRSNRQLFHRVREECRKQQWRYSRTKRGRIYARKADGSQVYQFRSVADLERVFCVSQKA</sequence>
<feature type="region of interest" description="Disordered" evidence="2">
    <location>
        <begin position="51"/>
        <end position="86"/>
    </location>
</feature>
<feature type="coiled-coil region" evidence="1">
    <location>
        <begin position="90"/>
        <end position="157"/>
    </location>
</feature>
<gene>
    <name evidence="4" type="ORF">DIATSA_LOCUS13658</name>
</gene>
<reference evidence="4" key="1">
    <citation type="submission" date="2021-12" db="EMBL/GenBank/DDBJ databases">
        <authorList>
            <person name="King R."/>
        </authorList>
    </citation>
    <scope>NUCLEOTIDE SEQUENCE</scope>
</reference>
<reference evidence="4" key="2">
    <citation type="submission" date="2022-10" db="EMBL/GenBank/DDBJ databases">
        <authorList>
            <consortium name="ENA_rothamsted_submissions"/>
            <consortium name="culmorum"/>
            <person name="King R."/>
        </authorList>
    </citation>
    <scope>NUCLEOTIDE SEQUENCE</scope>
</reference>
<dbReference type="SUPFAM" id="SSF57903">
    <property type="entry name" value="FYVE/PHD zinc finger"/>
    <property type="match status" value="1"/>
</dbReference>
<protein>
    <recommendedName>
        <fullName evidence="3">FP protein C-terminal domain-containing protein</fullName>
    </recommendedName>
</protein>
<dbReference type="AlphaFoldDB" id="A0A9N9RGV1"/>
<keyword evidence="5" id="KW-1185">Reference proteome</keyword>
<evidence type="ECO:0000259" key="3">
    <source>
        <dbReference type="Pfam" id="PF25298"/>
    </source>
</evidence>
<proteinExistence type="predicted"/>
<accession>A0A9N9RGV1</accession>
<dbReference type="OrthoDB" id="7490514at2759"/>
<evidence type="ECO:0000256" key="1">
    <source>
        <dbReference type="SAM" id="Coils"/>
    </source>
</evidence>
<organism evidence="4 5">
    <name type="scientific">Diatraea saccharalis</name>
    <name type="common">sugarcane borer</name>
    <dbReference type="NCBI Taxonomy" id="40085"/>
    <lineage>
        <taxon>Eukaryota</taxon>
        <taxon>Metazoa</taxon>
        <taxon>Ecdysozoa</taxon>
        <taxon>Arthropoda</taxon>
        <taxon>Hexapoda</taxon>
        <taxon>Insecta</taxon>
        <taxon>Pterygota</taxon>
        <taxon>Neoptera</taxon>
        <taxon>Endopterygota</taxon>
        <taxon>Lepidoptera</taxon>
        <taxon>Glossata</taxon>
        <taxon>Ditrysia</taxon>
        <taxon>Pyraloidea</taxon>
        <taxon>Crambidae</taxon>
        <taxon>Crambinae</taxon>
        <taxon>Diatraea</taxon>
    </lineage>
</organism>
<name>A0A9N9RGV1_9NEOP</name>
<evidence type="ECO:0000256" key="2">
    <source>
        <dbReference type="SAM" id="MobiDB-lite"/>
    </source>
</evidence>
<dbReference type="Proteomes" id="UP001153714">
    <property type="component" value="Chromosome 9"/>
</dbReference>
<dbReference type="EMBL" id="OU893340">
    <property type="protein sequence ID" value="CAG9796465.1"/>
    <property type="molecule type" value="Genomic_DNA"/>
</dbReference>
<dbReference type="InterPro" id="IPR011011">
    <property type="entry name" value="Znf_FYVE_PHD"/>
</dbReference>
<evidence type="ECO:0000313" key="5">
    <source>
        <dbReference type="Proteomes" id="UP001153714"/>
    </source>
</evidence>
<dbReference type="InterPro" id="IPR057251">
    <property type="entry name" value="FP_C"/>
</dbReference>
<evidence type="ECO:0000313" key="4">
    <source>
        <dbReference type="EMBL" id="CAG9796465.1"/>
    </source>
</evidence>
<dbReference type="Pfam" id="PF25298">
    <property type="entry name" value="Baculo_FP_2nd"/>
    <property type="match status" value="1"/>
</dbReference>
<keyword evidence="1" id="KW-0175">Coiled coil</keyword>
<feature type="domain" description="FP protein C-terminal" evidence="3">
    <location>
        <begin position="254"/>
        <end position="305"/>
    </location>
</feature>
<feature type="compositionally biased region" description="Polar residues" evidence="2">
    <location>
        <begin position="68"/>
        <end position="79"/>
    </location>
</feature>